<dbReference type="AlphaFoldDB" id="A0A9X9MF43"/>
<dbReference type="EMBL" id="LR026988">
    <property type="protein sequence ID" value="VDB83825.1"/>
    <property type="molecule type" value="Genomic_DNA"/>
</dbReference>
<evidence type="ECO:0000313" key="2">
    <source>
        <dbReference type="Proteomes" id="UP000324639"/>
    </source>
</evidence>
<sequence>MPQANAIIDTQSRAGCGSQDVLTIRTPFTDTWISAFNCTYLSIVFLQVINIHLTSQVSKPSDQHKPASWRKYDCVSRRQWKRVSGYSP</sequence>
<evidence type="ECO:0000313" key="1">
    <source>
        <dbReference type="EMBL" id="VDB83825.1"/>
    </source>
</evidence>
<accession>A0A9X9MF43</accession>
<keyword evidence="2" id="KW-1185">Reference proteome</keyword>
<dbReference type="Proteomes" id="UP000324639">
    <property type="component" value="Chromosome Bgt_-05"/>
</dbReference>
<gene>
    <name evidence="1" type="ORF">BGT96224V316_LOCUS2959</name>
</gene>
<organism evidence="1 2">
    <name type="scientific">Blumeria graminis f. sp. tritici</name>
    <dbReference type="NCBI Taxonomy" id="62690"/>
    <lineage>
        <taxon>Eukaryota</taxon>
        <taxon>Fungi</taxon>
        <taxon>Dikarya</taxon>
        <taxon>Ascomycota</taxon>
        <taxon>Pezizomycotina</taxon>
        <taxon>Leotiomycetes</taxon>
        <taxon>Erysiphales</taxon>
        <taxon>Erysiphaceae</taxon>
        <taxon>Blumeria</taxon>
    </lineage>
</organism>
<proteinExistence type="predicted"/>
<reference evidence="1 2" key="1">
    <citation type="submission" date="2018-08" db="EMBL/GenBank/DDBJ databases">
        <authorList>
            <person name="Muller C M."/>
        </authorList>
    </citation>
    <scope>NUCLEOTIDE SEQUENCE [LARGE SCALE GENOMIC DNA]</scope>
</reference>
<name>A0A9X9MF43_BLUGR</name>
<protein>
    <submittedName>
        <fullName evidence="1">Bgt-1723</fullName>
    </submittedName>
</protein>